<dbReference type="EMBL" id="GGEC01058860">
    <property type="protein sequence ID" value="MBX39344.1"/>
    <property type="molecule type" value="Transcribed_RNA"/>
</dbReference>
<sequence length="42" mass="4798">MLDLINFCCAPSTSFMLKNAQAKSDNWAPYAEDIHIILNHYP</sequence>
<organism evidence="1">
    <name type="scientific">Rhizophora mucronata</name>
    <name type="common">Asiatic mangrove</name>
    <dbReference type="NCBI Taxonomy" id="61149"/>
    <lineage>
        <taxon>Eukaryota</taxon>
        <taxon>Viridiplantae</taxon>
        <taxon>Streptophyta</taxon>
        <taxon>Embryophyta</taxon>
        <taxon>Tracheophyta</taxon>
        <taxon>Spermatophyta</taxon>
        <taxon>Magnoliopsida</taxon>
        <taxon>eudicotyledons</taxon>
        <taxon>Gunneridae</taxon>
        <taxon>Pentapetalae</taxon>
        <taxon>rosids</taxon>
        <taxon>fabids</taxon>
        <taxon>Malpighiales</taxon>
        <taxon>Rhizophoraceae</taxon>
        <taxon>Rhizophora</taxon>
    </lineage>
</organism>
<name>A0A2P2NA42_RHIMU</name>
<dbReference type="AlphaFoldDB" id="A0A2P2NA42"/>
<reference evidence="1" key="1">
    <citation type="submission" date="2018-02" db="EMBL/GenBank/DDBJ databases">
        <title>Rhizophora mucronata_Transcriptome.</title>
        <authorList>
            <person name="Meera S.P."/>
            <person name="Sreeshan A."/>
            <person name="Augustine A."/>
        </authorList>
    </citation>
    <scope>NUCLEOTIDE SEQUENCE</scope>
    <source>
        <tissue evidence="1">Leaf</tissue>
    </source>
</reference>
<proteinExistence type="predicted"/>
<accession>A0A2P2NA42</accession>
<evidence type="ECO:0000313" key="1">
    <source>
        <dbReference type="EMBL" id="MBX39344.1"/>
    </source>
</evidence>
<protein>
    <submittedName>
        <fullName evidence="1">Uncharacterized protein</fullName>
    </submittedName>
</protein>